<accession>A0ACB6QFI0</accession>
<evidence type="ECO:0000313" key="1">
    <source>
        <dbReference type="EMBL" id="KAF2465684.1"/>
    </source>
</evidence>
<protein>
    <submittedName>
        <fullName evidence="1">Uncharacterized protein</fullName>
    </submittedName>
</protein>
<dbReference type="Proteomes" id="UP000799755">
    <property type="component" value="Unassembled WGS sequence"/>
</dbReference>
<organism evidence="1 2">
    <name type="scientific">Lindgomyces ingoldianus</name>
    <dbReference type="NCBI Taxonomy" id="673940"/>
    <lineage>
        <taxon>Eukaryota</taxon>
        <taxon>Fungi</taxon>
        <taxon>Dikarya</taxon>
        <taxon>Ascomycota</taxon>
        <taxon>Pezizomycotina</taxon>
        <taxon>Dothideomycetes</taxon>
        <taxon>Pleosporomycetidae</taxon>
        <taxon>Pleosporales</taxon>
        <taxon>Lindgomycetaceae</taxon>
        <taxon>Lindgomyces</taxon>
    </lineage>
</organism>
<reference evidence="1" key="1">
    <citation type="journal article" date="2020" name="Stud. Mycol.">
        <title>101 Dothideomycetes genomes: a test case for predicting lifestyles and emergence of pathogens.</title>
        <authorList>
            <person name="Haridas S."/>
            <person name="Albert R."/>
            <person name="Binder M."/>
            <person name="Bloem J."/>
            <person name="Labutti K."/>
            <person name="Salamov A."/>
            <person name="Andreopoulos B."/>
            <person name="Baker S."/>
            <person name="Barry K."/>
            <person name="Bills G."/>
            <person name="Bluhm B."/>
            <person name="Cannon C."/>
            <person name="Castanera R."/>
            <person name="Culley D."/>
            <person name="Daum C."/>
            <person name="Ezra D."/>
            <person name="Gonzalez J."/>
            <person name="Henrissat B."/>
            <person name="Kuo A."/>
            <person name="Liang C."/>
            <person name="Lipzen A."/>
            <person name="Lutzoni F."/>
            <person name="Magnuson J."/>
            <person name="Mondo S."/>
            <person name="Nolan M."/>
            <person name="Ohm R."/>
            <person name="Pangilinan J."/>
            <person name="Park H.-J."/>
            <person name="Ramirez L."/>
            <person name="Alfaro M."/>
            <person name="Sun H."/>
            <person name="Tritt A."/>
            <person name="Yoshinaga Y."/>
            <person name="Zwiers L.-H."/>
            <person name="Turgeon B."/>
            <person name="Goodwin S."/>
            <person name="Spatafora J."/>
            <person name="Crous P."/>
            <person name="Grigoriev I."/>
        </authorList>
    </citation>
    <scope>NUCLEOTIDE SEQUENCE</scope>
    <source>
        <strain evidence="1">ATCC 200398</strain>
    </source>
</reference>
<evidence type="ECO:0000313" key="2">
    <source>
        <dbReference type="Proteomes" id="UP000799755"/>
    </source>
</evidence>
<keyword evidence="2" id="KW-1185">Reference proteome</keyword>
<comment type="caution">
    <text evidence="1">The sequence shown here is derived from an EMBL/GenBank/DDBJ whole genome shotgun (WGS) entry which is preliminary data.</text>
</comment>
<name>A0ACB6QFI0_9PLEO</name>
<dbReference type="EMBL" id="MU003528">
    <property type="protein sequence ID" value="KAF2465684.1"/>
    <property type="molecule type" value="Genomic_DNA"/>
</dbReference>
<proteinExistence type="predicted"/>
<sequence>MSEPEYSVVVSLYGENILSVPHKRFLVRPALLTKSVTELANRQGPLIFRALASCILQRSRHGRMPSQTRVGAHDRSLRT</sequence>
<gene>
    <name evidence="1" type="ORF">BDR25DRAFT_82272</name>
</gene>